<gene>
    <name evidence="1" type="ORF">HGO23_11735</name>
</gene>
<protein>
    <recommendedName>
        <fullName evidence="3">Baseplate protein J-like domain-containing protein</fullName>
    </recommendedName>
</protein>
<dbReference type="RefSeq" id="WP_209026724.1">
    <property type="nucleotide sequence ID" value="NZ_CP072455.1"/>
</dbReference>
<sequence length="266" mass="29270">MLHKVDKGLPYWKTVFGRQAEENDFYAAFGQDIDLLPETPQGVLVTMEIENRDAMVRNNAELANQINPDIAGGIFLDAIWALMGGSRFAATRSYLSNVEFGGVPDTIIPKGAQAESVTGARFETISTLIIGKESKTIGAAYNGQEVVTVTERVSGQEYEIRFDRPSEKIIFCRVTVKKSTMDAQSLIPDAIEQWVRGELDGDSGLVVGQEVSLFDISAAINSIEARLFITKVELSRDGQNWLMGTIPIKLNEVARLHRGSVQVVMT</sequence>
<accession>A0ABX7VIC1</accession>
<evidence type="ECO:0008006" key="3">
    <source>
        <dbReference type="Google" id="ProtNLM"/>
    </source>
</evidence>
<dbReference type="Proteomes" id="UP000665047">
    <property type="component" value="Chromosome"/>
</dbReference>
<evidence type="ECO:0000313" key="1">
    <source>
        <dbReference type="EMBL" id="QTL38569.1"/>
    </source>
</evidence>
<organism evidence="1 2">
    <name type="scientific">Xenorhabdus budapestensis</name>
    <dbReference type="NCBI Taxonomy" id="290110"/>
    <lineage>
        <taxon>Bacteria</taxon>
        <taxon>Pseudomonadati</taxon>
        <taxon>Pseudomonadota</taxon>
        <taxon>Gammaproteobacteria</taxon>
        <taxon>Enterobacterales</taxon>
        <taxon>Morganellaceae</taxon>
        <taxon>Xenorhabdus</taxon>
    </lineage>
</organism>
<dbReference type="EMBL" id="CP072455">
    <property type="protein sequence ID" value="QTL38569.1"/>
    <property type="molecule type" value="Genomic_DNA"/>
</dbReference>
<proteinExistence type="predicted"/>
<reference evidence="1 2" key="1">
    <citation type="submission" date="2021-03" db="EMBL/GenBank/DDBJ databases">
        <title>Complete Genome Sequence Data of Xenorhabdus budapestensis strain C72, a Candidate Biological Control Agent, from China.</title>
        <authorList>
            <person name="LI B."/>
            <person name="WANG S."/>
            <person name="QIU D."/>
        </authorList>
    </citation>
    <scope>NUCLEOTIDE SEQUENCE [LARGE SCALE GENOMIC DNA]</scope>
    <source>
        <strain evidence="1 2">C-7-2</strain>
    </source>
</reference>
<name>A0ABX7VIC1_XENBU</name>
<keyword evidence="2" id="KW-1185">Reference proteome</keyword>
<evidence type="ECO:0000313" key="2">
    <source>
        <dbReference type="Proteomes" id="UP000665047"/>
    </source>
</evidence>